<gene>
    <name evidence="1" type="ORF">LCGC14_1315780</name>
</gene>
<comment type="caution">
    <text evidence="1">The sequence shown here is derived from an EMBL/GenBank/DDBJ whole genome shotgun (WGS) entry which is preliminary data.</text>
</comment>
<dbReference type="AlphaFoldDB" id="A0A0F9L6B3"/>
<evidence type="ECO:0000313" key="1">
    <source>
        <dbReference type="EMBL" id="KKM82826.1"/>
    </source>
</evidence>
<proteinExistence type="predicted"/>
<accession>A0A0F9L6B3</accession>
<sequence length="88" mass="10440">MILLKCKKCGYMREEKGKVFHNHCYRCKTLDSMVIIANNEEEGLTEALEQLKKPIYNEIANYICITRMEENIQELGHEKCWEIIERMG</sequence>
<dbReference type="EMBL" id="LAZR01007803">
    <property type="protein sequence ID" value="KKM82826.1"/>
    <property type="molecule type" value="Genomic_DNA"/>
</dbReference>
<protein>
    <submittedName>
        <fullName evidence="1">Uncharacterized protein</fullName>
    </submittedName>
</protein>
<feature type="non-terminal residue" evidence="1">
    <location>
        <position position="88"/>
    </location>
</feature>
<reference evidence="1" key="1">
    <citation type="journal article" date="2015" name="Nature">
        <title>Complex archaea that bridge the gap between prokaryotes and eukaryotes.</title>
        <authorList>
            <person name="Spang A."/>
            <person name="Saw J.H."/>
            <person name="Jorgensen S.L."/>
            <person name="Zaremba-Niedzwiedzka K."/>
            <person name="Martijn J."/>
            <person name="Lind A.E."/>
            <person name="van Eijk R."/>
            <person name="Schleper C."/>
            <person name="Guy L."/>
            <person name="Ettema T.J."/>
        </authorList>
    </citation>
    <scope>NUCLEOTIDE SEQUENCE</scope>
</reference>
<organism evidence="1">
    <name type="scientific">marine sediment metagenome</name>
    <dbReference type="NCBI Taxonomy" id="412755"/>
    <lineage>
        <taxon>unclassified sequences</taxon>
        <taxon>metagenomes</taxon>
        <taxon>ecological metagenomes</taxon>
    </lineage>
</organism>
<name>A0A0F9L6B3_9ZZZZ</name>